<dbReference type="AlphaFoldDB" id="A0A0S2DDA7"/>
<protein>
    <submittedName>
        <fullName evidence="1">Uncharacterized protein</fullName>
    </submittedName>
</protein>
<proteinExistence type="predicted"/>
<dbReference type="Proteomes" id="UP000061569">
    <property type="component" value="Chromosome"/>
</dbReference>
<sequence length="53" mass="6136">MNLSFPGYANDKCRALVYLELQRGDLSAEDVFVEMVLKRDKWIVVGRRIVYAS</sequence>
<name>A0A0S2DDA7_LYSEN</name>
<reference evidence="1 2" key="1">
    <citation type="submission" date="2015-11" db="EMBL/GenBank/DDBJ databases">
        <title>Genome sequences of Lysobacter enzymogenes strain C3 and Lysobacter antibioticus ATCC 29479.</title>
        <authorList>
            <person name="Kobayashi D.Y."/>
        </authorList>
    </citation>
    <scope>NUCLEOTIDE SEQUENCE [LARGE SCALE GENOMIC DNA]</scope>
    <source>
        <strain evidence="1 2">C3</strain>
    </source>
</reference>
<evidence type="ECO:0000313" key="1">
    <source>
        <dbReference type="EMBL" id="ALN56524.1"/>
    </source>
</evidence>
<dbReference type="EMBL" id="CP013140">
    <property type="protein sequence ID" value="ALN56524.1"/>
    <property type="molecule type" value="Genomic_DNA"/>
</dbReference>
<organism evidence="1 2">
    <name type="scientific">Lysobacter enzymogenes</name>
    <dbReference type="NCBI Taxonomy" id="69"/>
    <lineage>
        <taxon>Bacteria</taxon>
        <taxon>Pseudomonadati</taxon>
        <taxon>Pseudomonadota</taxon>
        <taxon>Gammaproteobacteria</taxon>
        <taxon>Lysobacterales</taxon>
        <taxon>Lysobacteraceae</taxon>
        <taxon>Lysobacter</taxon>
    </lineage>
</organism>
<gene>
    <name evidence="1" type="ORF">GLE_1166</name>
</gene>
<dbReference type="KEGG" id="lez:GLE_1166"/>
<evidence type="ECO:0000313" key="2">
    <source>
        <dbReference type="Proteomes" id="UP000061569"/>
    </source>
</evidence>
<accession>A0A0S2DDA7</accession>
<dbReference type="PATRIC" id="fig|69.6.peg.1151"/>